<dbReference type="AlphaFoldDB" id="A0A8I6SVC8"/>
<evidence type="ECO:0000313" key="2">
    <source>
        <dbReference type="EnsemblMetazoa" id="XP_024086049.1"/>
    </source>
</evidence>
<sequence>MRSIVSLVLIFALVAGTCYGQPVKCQCNCPGSNLICARDSLKSKETETFKNICQLNCFNCTSGKNFILLHKGECKND</sequence>
<accession>A0A8I6SVC8</accession>
<name>A0A8I6SVC8_CIMLE</name>
<protein>
    <submittedName>
        <fullName evidence="2">Uncharacterized protein</fullName>
    </submittedName>
</protein>
<dbReference type="Proteomes" id="UP000494040">
    <property type="component" value="Unassembled WGS sequence"/>
</dbReference>
<dbReference type="Gene3D" id="3.30.60.30">
    <property type="match status" value="1"/>
</dbReference>
<dbReference type="SUPFAM" id="SSF100895">
    <property type="entry name" value="Kazal-type serine protease inhibitors"/>
    <property type="match status" value="1"/>
</dbReference>
<dbReference type="EnsemblMetazoa" id="XM_024230281.1">
    <property type="protein sequence ID" value="XP_024086049.1"/>
    <property type="gene ID" value="LOC112128284"/>
</dbReference>
<keyword evidence="1" id="KW-0732">Signal</keyword>
<dbReference type="InterPro" id="IPR036058">
    <property type="entry name" value="Kazal_dom_sf"/>
</dbReference>
<dbReference type="GeneID" id="112128284"/>
<evidence type="ECO:0000256" key="1">
    <source>
        <dbReference type="SAM" id="SignalP"/>
    </source>
</evidence>
<reference evidence="2" key="1">
    <citation type="submission" date="2022-01" db="UniProtKB">
        <authorList>
            <consortium name="EnsemblMetazoa"/>
        </authorList>
    </citation>
    <scope>IDENTIFICATION</scope>
</reference>
<feature type="chain" id="PRO_5035234171" evidence="1">
    <location>
        <begin position="21"/>
        <end position="77"/>
    </location>
</feature>
<keyword evidence="3" id="KW-1185">Reference proteome</keyword>
<proteinExistence type="predicted"/>
<organism evidence="2 3">
    <name type="scientific">Cimex lectularius</name>
    <name type="common">Bed bug</name>
    <name type="synonym">Acanthia lectularia</name>
    <dbReference type="NCBI Taxonomy" id="79782"/>
    <lineage>
        <taxon>Eukaryota</taxon>
        <taxon>Metazoa</taxon>
        <taxon>Ecdysozoa</taxon>
        <taxon>Arthropoda</taxon>
        <taxon>Hexapoda</taxon>
        <taxon>Insecta</taxon>
        <taxon>Pterygota</taxon>
        <taxon>Neoptera</taxon>
        <taxon>Paraneoptera</taxon>
        <taxon>Hemiptera</taxon>
        <taxon>Heteroptera</taxon>
        <taxon>Panheteroptera</taxon>
        <taxon>Cimicomorpha</taxon>
        <taxon>Cimicidae</taxon>
        <taxon>Cimex</taxon>
    </lineage>
</organism>
<dbReference type="RefSeq" id="XP_024086049.1">
    <property type="nucleotide sequence ID" value="XM_024230281.1"/>
</dbReference>
<feature type="signal peptide" evidence="1">
    <location>
        <begin position="1"/>
        <end position="20"/>
    </location>
</feature>
<evidence type="ECO:0000313" key="3">
    <source>
        <dbReference type="Proteomes" id="UP000494040"/>
    </source>
</evidence>